<accession>A0A8S1HY83</accession>
<dbReference type="Proteomes" id="UP000835052">
    <property type="component" value="Unassembled WGS sequence"/>
</dbReference>
<dbReference type="AlphaFoldDB" id="A0A8S1HY83"/>
<comment type="caution">
    <text evidence="1">The sequence shown here is derived from an EMBL/GenBank/DDBJ whole genome shotgun (WGS) entry which is preliminary data.</text>
</comment>
<dbReference type="EMBL" id="CAJGYM010000214">
    <property type="protein sequence ID" value="CAD6199908.1"/>
    <property type="molecule type" value="Genomic_DNA"/>
</dbReference>
<sequence length="97" mass="11189">MIAIEERSTKDGCGVCIQHEANRCWRVACALWLRAKRGPLLDRRLLVDTFSLRLPVLSDRFVEVVHVSLTIHLHLVRVVLPMRGPTIVSHHPHKQRK</sequence>
<gene>
    <name evidence="1" type="ORF">CAUJ_LOCUS15807</name>
</gene>
<protein>
    <submittedName>
        <fullName evidence="1">Uncharacterized protein</fullName>
    </submittedName>
</protein>
<proteinExistence type="predicted"/>
<keyword evidence="2" id="KW-1185">Reference proteome</keyword>
<evidence type="ECO:0000313" key="1">
    <source>
        <dbReference type="EMBL" id="CAD6199908.1"/>
    </source>
</evidence>
<reference evidence="1" key="1">
    <citation type="submission" date="2020-10" db="EMBL/GenBank/DDBJ databases">
        <authorList>
            <person name="Kikuchi T."/>
        </authorList>
    </citation>
    <scope>NUCLEOTIDE SEQUENCE</scope>
    <source>
        <strain evidence="1">NKZ352</strain>
    </source>
</reference>
<evidence type="ECO:0000313" key="2">
    <source>
        <dbReference type="Proteomes" id="UP000835052"/>
    </source>
</evidence>
<organism evidence="1 2">
    <name type="scientific">Caenorhabditis auriculariae</name>
    <dbReference type="NCBI Taxonomy" id="2777116"/>
    <lineage>
        <taxon>Eukaryota</taxon>
        <taxon>Metazoa</taxon>
        <taxon>Ecdysozoa</taxon>
        <taxon>Nematoda</taxon>
        <taxon>Chromadorea</taxon>
        <taxon>Rhabditida</taxon>
        <taxon>Rhabditina</taxon>
        <taxon>Rhabditomorpha</taxon>
        <taxon>Rhabditoidea</taxon>
        <taxon>Rhabditidae</taxon>
        <taxon>Peloderinae</taxon>
        <taxon>Caenorhabditis</taxon>
    </lineage>
</organism>
<name>A0A8S1HY83_9PELO</name>